<dbReference type="AlphaFoldDB" id="A0A848LIW5"/>
<dbReference type="InterPro" id="IPR029058">
    <property type="entry name" value="AB_hydrolase_fold"/>
</dbReference>
<dbReference type="Gene3D" id="2.60.40.10">
    <property type="entry name" value="Immunoglobulins"/>
    <property type="match status" value="1"/>
</dbReference>
<dbReference type="PANTHER" id="PTHR43037:SF1">
    <property type="entry name" value="BLL1128 PROTEIN"/>
    <property type="match status" value="1"/>
</dbReference>
<dbReference type="NCBIfam" id="TIGR01840">
    <property type="entry name" value="esterase_phb"/>
    <property type="match status" value="1"/>
</dbReference>
<proteinExistence type="predicted"/>
<dbReference type="InterPro" id="IPR050955">
    <property type="entry name" value="Plant_Biomass_Hydrol_Est"/>
</dbReference>
<keyword evidence="1 4" id="KW-0732">Signal</keyword>
<protein>
    <submittedName>
        <fullName evidence="5">PHB depolymerase family esterase</fullName>
    </submittedName>
</protein>
<comment type="caution">
    <text evidence="5">The sequence shown here is derived from an EMBL/GenBank/DDBJ whole genome shotgun (WGS) entry which is preliminary data.</text>
</comment>
<dbReference type="Pfam" id="PF17957">
    <property type="entry name" value="Big_7"/>
    <property type="match status" value="1"/>
</dbReference>
<dbReference type="RefSeq" id="WP_169346941.1">
    <property type="nucleotide sequence ID" value="NZ_JABBJJ010000106.1"/>
</dbReference>
<dbReference type="GO" id="GO:0005576">
    <property type="term" value="C:extracellular region"/>
    <property type="evidence" value="ECO:0007669"/>
    <property type="project" value="InterPro"/>
</dbReference>
<evidence type="ECO:0000313" key="5">
    <source>
        <dbReference type="EMBL" id="NMO17660.1"/>
    </source>
</evidence>
<evidence type="ECO:0000256" key="3">
    <source>
        <dbReference type="SAM" id="MobiDB-lite"/>
    </source>
</evidence>
<evidence type="ECO:0000313" key="6">
    <source>
        <dbReference type="Proteomes" id="UP000518300"/>
    </source>
</evidence>
<dbReference type="InterPro" id="IPR010126">
    <property type="entry name" value="Esterase_phb"/>
</dbReference>
<feature type="region of interest" description="Disordered" evidence="3">
    <location>
        <begin position="29"/>
        <end position="48"/>
    </location>
</feature>
<evidence type="ECO:0000256" key="1">
    <source>
        <dbReference type="ARBA" id="ARBA00022729"/>
    </source>
</evidence>
<organism evidence="5 6">
    <name type="scientific">Pyxidicoccus fallax</name>
    <dbReference type="NCBI Taxonomy" id="394095"/>
    <lineage>
        <taxon>Bacteria</taxon>
        <taxon>Pseudomonadati</taxon>
        <taxon>Myxococcota</taxon>
        <taxon>Myxococcia</taxon>
        <taxon>Myxococcales</taxon>
        <taxon>Cystobacterineae</taxon>
        <taxon>Myxococcaceae</taxon>
        <taxon>Pyxidicoccus</taxon>
    </lineage>
</organism>
<sequence length="629" mass="65377">MHTQRFRRSWLWSRFPGASLTALLLAGVPGCDPDEEPPAREDMPELSETQNPLTQVTGFGTNPGNLLMYRHVPTGMPANAPLVVVLHGCTQQAAGMEGSGWTAAANVYKFYVVYPQQQSANNGANCFNWFQSQDFSRGQGEALSVKQMVDAMKSAYSIDPERVYVAGFSAGGYLASALLASYPDVFSGASINSGGPYRCALSSNEGFSCMNPGVDKTPAAWGDFVRSAWSSAGYTGPRPRVTLWHGTSDFTVRPANLTEAMEQWTNVHGIDQTPDTSETVGGFPHKVYRDGAGTALVETWEITNMGHAVGFDAQFSFPGSTTACGTTGAYLTDVNLCSVYYQAQFLGLTGGGTPGDTTPPTVNVTAPANGATVSGTVTVTASASDAVGVARVEFLVDGSPVSTDTVAPYEFAWNSTGVSNGSHTLGARAFDAAGNQATDSDTTVTVSNSGSPAPVTVSFTSVAAEDGYLKANADGSAPALGTLTGLALGRGTDAKYNRSFLSFDTSGLPDTASISRAYLTVSYSSGSGDPWASPAGNTLVIDVKNGTFNAATTETADWAAAATASAVADIAKFTAGTKASADFSGTGLSAISKTGRTQLRLRFTGEQAATAYLFIRDGANATLTVVYTP</sequence>
<evidence type="ECO:0000256" key="4">
    <source>
        <dbReference type="SAM" id="SignalP"/>
    </source>
</evidence>
<gene>
    <name evidence="5" type="ORF">HG543_22795</name>
</gene>
<feature type="chain" id="PRO_5032934927" evidence="4">
    <location>
        <begin position="27"/>
        <end position="629"/>
    </location>
</feature>
<dbReference type="PANTHER" id="PTHR43037">
    <property type="entry name" value="UNNAMED PRODUCT-RELATED"/>
    <property type="match status" value="1"/>
</dbReference>
<name>A0A848LIW5_9BACT</name>
<feature type="signal peptide" evidence="4">
    <location>
        <begin position="1"/>
        <end position="26"/>
    </location>
</feature>
<dbReference type="SUPFAM" id="SSF53474">
    <property type="entry name" value="alpha/beta-Hydrolases"/>
    <property type="match status" value="2"/>
</dbReference>
<dbReference type="Gene3D" id="3.40.50.1820">
    <property type="entry name" value="alpha/beta hydrolase"/>
    <property type="match status" value="1"/>
</dbReference>
<reference evidence="5 6" key="1">
    <citation type="submission" date="2020-04" db="EMBL/GenBank/DDBJ databases">
        <title>Draft genome of Pyxidicoccus fallax type strain.</title>
        <authorList>
            <person name="Whitworth D.E."/>
        </authorList>
    </citation>
    <scope>NUCLEOTIDE SEQUENCE [LARGE SCALE GENOMIC DNA]</scope>
    <source>
        <strain evidence="5 6">DSM 14698</strain>
    </source>
</reference>
<keyword evidence="6" id="KW-1185">Reference proteome</keyword>
<dbReference type="Proteomes" id="UP000518300">
    <property type="component" value="Unassembled WGS sequence"/>
</dbReference>
<keyword evidence="2" id="KW-0378">Hydrolase</keyword>
<accession>A0A848LIW5</accession>
<evidence type="ECO:0000256" key="2">
    <source>
        <dbReference type="ARBA" id="ARBA00022801"/>
    </source>
</evidence>
<dbReference type="Pfam" id="PF10503">
    <property type="entry name" value="Esterase_PHB"/>
    <property type="match status" value="1"/>
</dbReference>
<dbReference type="EMBL" id="JABBJJ010000106">
    <property type="protein sequence ID" value="NMO17660.1"/>
    <property type="molecule type" value="Genomic_DNA"/>
</dbReference>
<dbReference type="GO" id="GO:0016787">
    <property type="term" value="F:hydrolase activity"/>
    <property type="evidence" value="ECO:0007669"/>
    <property type="project" value="UniProtKB-KW"/>
</dbReference>
<dbReference type="InterPro" id="IPR013783">
    <property type="entry name" value="Ig-like_fold"/>
</dbReference>